<sequence>MMIGGVLLCPVVFPTVGKHLDPLLHGNRQCGGEGQHVDDDRHIGVEGDGRRTGESPLEPDGIGALLVGGVHAVTLTDAA</sequence>
<dbReference type="AlphaFoldDB" id="A0A379PQE9"/>
<evidence type="ECO:0000313" key="1">
    <source>
        <dbReference type="EMBL" id="SUF09146.1"/>
    </source>
</evidence>
<evidence type="ECO:0000313" key="2">
    <source>
        <dbReference type="Proteomes" id="UP000254569"/>
    </source>
</evidence>
<proteinExistence type="predicted"/>
<dbReference type="EMBL" id="UGVI01000002">
    <property type="protein sequence ID" value="SUF09146.1"/>
    <property type="molecule type" value="Genomic_DNA"/>
</dbReference>
<dbReference type="Proteomes" id="UP000254569">
    <property type="component" value="Unassembled WGS sequence"/>
</dbReference>
<reference evidence="1 2" key="1">
    <citation type="submission" date="2018-06" db="EMBL/GenBank/DDBJ databases">
        <authorList>
            <consortium name="Pathogen Informatics"/>
            <person name="Doyle S."/>
        </authorList>
    </citation>
    <scope>NUCLEOTIDE SEQUENCE [LARGE SCALE GENOMIC DNA]</scope>
    <source>
        <strain evidence="1 2">NCTC13296</strain>
    </source>
</reference>
<organism evidence="1 2">
    <name type="scientific">Rhodococcus gordoniae</name>
    <dbReference type="NCBI Taxonomy" id="223392"/>
    <lineage>
        <taxon>Bacteria</taxon>
        <taxon>Bacillati</taxon>
        <taxon>Actinomycetota</taxon>
        <taxon>Actinomycetes</taxon>
        <taxon>Mycobacteriales</taxon>
        <taxon>Nocardiaceae</taxon>
        <taxon>Rhodococcus</taxon>
    </lineage>
</organism>
<name>A0A379PQE9_9NOCA</name>
<accession>A0A379PQE9</accession>
<protein>
    <submittedName>
        <fullName evidence="1">Uncharacterized protein</fullName>
    </submittedName>
</protein>
<gene>
    <name evidence="1" type="ORF">NCTC13296_04343</name>
</gene>
<keyword evidence="2" id="KW-1185">Reference proteome</keyword>